<feature type="transmembrane region" description="Helical" evidence="1">
    <location>
        <begin position="250"/>
        <end position="270"/>
    </location>
</feature>
<keyword evidence="1" id="KW-0472">Membrane</keyword>
<feature type="transmembrane region" description="Helical" evidence="1">
    <location>
        <begin position="168"/>
        <end position="185"/>
    </location>
</feature>
<feature type="transmembrane region" description="Helical" evidence="1">
    <location>
        <begin position="382"/>
        <end position="397"/>
    </location>
</feature>
<feature type="transmembrane region" description="Helical" evidence="1">
    <location>
        <begin position="143"/>
        <end position="162"/>
    </location>
</feature>
<name>A0ABV3MJK3_9ENTE</name>
<protein>
    <submittedName>
        <fullName evidence="2">DUF2142 domain-containing protein</fullName>
    </submittedName>
</protein>
<gene>
    <name evidence="2" type="ORF">AB1I55_16180</name>
</gene>
<feature type="transmembrane region" description="Helical" evidence="1">
    <location>
        <begin position="110"/>
        <end position="131"/>
    </location>
</feature>
<feature type="transmembrane region" description="Helical" evidence="1">
    <location>
        <begin position="339"/>
        <end position="362"/>
    </location>
</feature>
<sequence>MVRNKLREPQGIFLVLATLFIGISVFLMPINRVPDEMNHARMAWNSIFVRTDTSFDWMNSVSADTEINKSEYKQLFTEKIDLSEEKFQPSFELKRIMHIPQVLGMILGSIVYPSIGVMVTLGRLFNAVFYIASMYLIITKTRYGKWSMVLLSLLPIMVQQAGSLSYDAANFVVILGFFAFLSLMIENPQINLKKLFQILLFALALYITKSNNFLFLLLLFPINFILAGKLSPLEKVNQHIRKLIFKYKYILIVLLLVLGGLVGIKMFGGIQGIKELLLVLVRTLFNNNLNGHLNSILTVGMFGYIGLFSVEIPLWIIFIDVALLAFISALNSDFEIKKIFGFSSLAIIVIQILAIIAGMYYAWTPLVLGENAIISVGAQGRYFTPFLIFLVPFFISLKDSIKVEMSEKLLRFAIILTLVFNFIVSTGLVLDTYWFL</sequence>
<feature type="transmembrane region" description="Helical" evidence="1">
    <location>
        <begin position="301"/>
        <end position="327"/>
    </location>
</feature>
<feature type="transmembrane region" description="Helical" evidence="1">
    <location>
        <begin position="12"/>
        <end position="30"/>
    </location>
</feature>
<comment type="caution">
    <text evidence="2">The sequence shown here is derived from an EMBL/GenBank/DDBJ whole genome shotgun (WGS) entry which is preliminary data.</text>
</comment>
<proteinExistence type="predicted"/>
<reference evidence="2 3" key="1">
    <citation type="submission" date="2024-05" db="EMBL/GenBank/DDBJ databases">
        <title>Human gut microbiome strain richness.</title>
        <authorList>
            <person name="Chen-Liaw A."/>
        </authorList>
    </citation>
    <scope>NUCLEOTIDE SEQUENCE [LARGE SCALE GENOMIC DNA]</scope>
    <source>
        <strain evidence="2 3">J1100102st1_G3_J1100102_180507</strain>
    </source>
</reference>
<keyword evidence="1" id="KW-0812">Transmembrane</keyword>
<feature type="transmembrane region" description="Helical" evidence="1">
    <location>
        <begin position="409"/>
        <end position="430"/>
    </location>
</feature>
<dbReference type="Proteomes" id="UP001554047">
    <property type="component" value="Unassembled WGS sequence"/>
</dbReference>
<dbReference type="EMBL" id="JBFDTB010000039">
    <property type="protein sequence ID" value="MEW3467634.1"/>
    <property type="molecule type" value="Genomic_DNA"/>
</dbReference>
<dbReference type="RefSeq" id="WP_244733364.1">
    <property type="nucleotide sequence ID" value="NZ_JBDKDV010000018.1"/>
</dbReference>
<keyword evidence="1" id="KW-1133">Transmembrane helix</keyword>
<evidence type="ECO:0000256" key="1">
    <source>
        <dbReference type="SAM" id="Phobius"/>
    </source>
</evidence>
<organism evidence="2 3">
    <name type="scientific">Enterococcus entomosocium</name>
    <dbReference type="NCBI Taxonomy" id="3034352"/>
    <lineage>
        <taxon>Bacteria</taxon>
        <taxon>Bacillati</taxon>
        <taxon>Bacillota</taxon>
        <taxon>Bacilli</taxon>
        <taxon>Lactobacillales</taxon>
        <taxon>Enterococcaceae</taxon>
        <taxon>Enterococcus</taxon>
    </lineage>
</organism>
<dbReference type="InterPro" id="IPR018674">
    <property type="entry name" value="DUF2142_membrane"/>
</dbReference>
<evidence type="ECO:0000313" key="2">
    <source>
        <dbReference type="EMBL" id="MEW3467634.1"/>
    </source>
</evidence>
<keyword evidence="3" id="KW-1185">Reference proteome</keyword>
<dbReference type="Pfam" id="PF09913">
    <property type="entry name" value="DUF2142"/>
    <property type="match status" value="1"/>
</dbReference>
<accession>A0ABV3MJK3</accession>
<evidence type="ECO:0000313" key="3">
    <source>
        <dbReference type="Proteomes" id="UP001554047"/>
    </source>
</evidence>